<evidence type="ECO:0000256" key="1">
    <source>
        <dbReference type="SAM" id="Phobius"/>
    </source>
</evidence>
<reference evidence="2" key="1">
    <citation type="submission" date="2020-05" db="EMBL/GenBank/DDBJ databases">
        <authorList>
            <person name="Chiriac C."/>
            <person name="Salcher M."/>
            <person name="Ghai R."/>
            <person name="Kavagutti S V."/>
        </authorList>
    </citation>
    <scope>NUCLEOTIDE SEQUENCE</scope>
</reference>
<dbReference type="EMBL" id="CAFBLU010000004">
    <property type="protein sequence ID" value="CAB4865153.1"/>
    <property type="molecule type" value="Genomic_DNA"/>
</dbReference>
<keyword evidence="1" id="KW-1133">Transmembrane helix</keyword>
<organism evidence="2">
    <name type="scientific">freshwater metagenome</name>
    <dbReference type="NCBI Taxonomy" id="449393"/>
    <lineage>
        <taxon>unclassified sequences</taxon>
        <taxon>metagenomes</taxon>
        <taxon>ecological metagenomes</taxon>
    </lineage>
</organism>
<evidence type="ECO:0000313" key="2">
    <source>
        <dbReference type="EMBL" id="CAB4865153.1"/>
    </source>
</evidence>
<feature type="transmembrane region" description="Helical" evidence="1">
    <location>
        <begin position="45"/>
        <end position="63"/>
    </location>
</feature>
<sequence>MTSTDRDRAFLSLETMSFVHSAVYAGLLACWLLDGPKALRAGFGWAHGVLWIVMTILVIVAARKAIVSFRLAVLVAVIGGLGPFAGTAGFVLERRSKVRESAESYAVHKQGPRAR</sequence>
<feature type="transmembrane region" description="Helical" evidence="1">
    <location>
        <begin position="15"/>
        <end position="33"/>
    </location>
</feature>
<feature type="transmembrane region" description="Helical" evidence="1">
    <location>
        <begin position="69"/>
        <end position="92"/>
    </location>
</feature>
<protein>
    <submittedName>
        <fullName evidence="2">Unannotated protein</fullName>
    </submittedName>
</protein>
<keyword evidence="1" id="KW-0812">Transmembrane</keyword>
<keyword evidence="1" id="KW-0472">Membrane</keyword>
<accession>A0A6J7DD97</accession>
<dbReference type="AlphaFoldDB" id="A0A6J7DD97"/>
<gene>
    <name evidence="2" type="ORF">UFOPK3444_00408</name>
</gene>
<proteinExistence type="predicted"/>
<name>A0A6J7DD97_9ZZZZ</name>
<dbReference type="PROSITE" id="PS51257">
    <property type="entry name" value="PROKAR_LIPOPROTEIN"/>
    <property type="match status" value="1"/>
</dbReference>